<keyword evidence="2" id="KW-1185">Reference proteome</keyword>
<reference evidence="1 2" key="1">
    <citation type="submission" date="2020-08" db="EMBL/GenBank/DDBJ databases">
        <title>A Genomic Blueprint of the Chicken Gut Microbiome.</title>
        <authorList>
            <person name="Gilroy R."/>
            <person name="Ravi A."/>
            <person name="Getino M."/>
            <person name="Pursley I."/>
            <person name="Horton D.L."/>
            <person name="Alikhan N.-F."/>
            <person name="Baker D."/>
            <person name="Gharbi K."/>
            <person name="Hall N."/>
            <person name="Watson M."/>
            <person name="Adriaenssens E.M."/>
            <person name="Foster-Nyarko E."/>
            <person name="Jarju S."/>
            <person name="Secka A."/>
            <person name="Antonio M."/>
            <person name="Oren A."/>
            <person name="Chaudhuri R."/>
            <person name="La Ragione R.M."/>
            <person name="Hildebrand F."/>
            <person name="Pallen M.J."/>
        </authorList>
    </citation>
    <scope>NUCLEOTIDE SEQUENCE [LARGE SCALE GENOMIC DNA]</scope>
    <source>
        <strain evidence="1 2">Sa3CVN1</strain>
    </source>
</reference>
<protein>
    <submittedName>
        <fullName evidence="1">Uncharacterized protein</fullName>
    </submittedName>
</protein>
<dbReference type="RefSeq" id="WP_191768915.1">
    <property type="nucleotide sequence ID" value="NZ_JACSRA010000018.1"/>
</dbReference>
<name>A0ABR8PV44_9CLOT</name>
<evidence type="ECO:0000313" key="2">
    <source>
        <dbReference type="Proteomes" id="UP000627781"/>
    </source>
</evidence>
<dbReference type="EMBL" id="JACSRA010000018">
    <property type="protein sequence ID" value="MBD7912030.1"/>
    <property type="molecule type" value="Genomic_DNA"/>
</dbReference>
<evidence type="ECO:0000313" key="1">
    <source>
        <dbReference type="EMBL" id="MBD7912030.1"/>
    </source>
</evidence>
<proteinExistence type="predicted"/>
<accession>A0ABR8PV44</accession>
<organism evidence="1 2">
    <name type="scientific">Clostridium cibarium</name>
    <dbReference type="NCBI Taxonomy" id="2762247"/>
    <lineage>
        <taxon>Bacteria</taxon>
        <taxon>Bacillati</taxon>
        <taxon>Bacillota</taxon>
        <taxon>Clostridia</taxon>
        <taxon>Eubacteriales</taxon>
        <taxon>Clostridiaceae</taxon>
        <taxon>Clostridium</taxon>
    </lineage>
</organism>
<sequence>MNIESKIENTIVNEVFKLFTQDKFQEGKMILKKIYLQSYSHIKSLRVRRLLIHNLAWVEDELGEVESSKIHIKMIKDELENDPDYINKNISDYCLILNLYCEIFKDEININEYKEINLFISNYHHENGSLGREYVALANVYLIDKKWDNIISLVLKLKKYNVNKYFIDGMLEALGKHNVYAFHKAYHLLNGGEVYV</sequence>
<dbReference type="Proteomes" id="UP000627781">
    <property type="component" value="Unassembled WGS sequence"/>
</dbReference>
<comment type="caution">
    <text evidence="1">The sequence shown here is derived from an EMBL/GenBank/DDBJ whole genome shotgun (WGS) entry which is preliminary data.</text>
</comment>
<gene>
    <name evidence="1" type="ORF">H9661_11740</name>
</gene>